<keyword evidence="3" id="KW-1185">Reference proteome</keyword>
<organism evidence="2 3">
    <name type="scientific">Prevotella multiformis DSM 16608</name>
    <dbReference type="NCBI Taxonomy" id="888743"/>
    <lineage>
        <taxon>Bacteria</taxon>
        <taxon>Pseudomonadati</taxon>
        <taxon>Bacteroidota</taxon>
        <taxon>Bacteroidia</taxon>
        <taxon>Bacteroidales</taxon>
        <taxon>Prevotellaceae</taxon>
        <taxon>Prevotella</taxon>
    </lineage>
</organism>
<evidence type="ECO:0000313" key="3">
    <source>
        <dbReference type="Proteomes" id="UP000005697"/>
    </source>
</evidence>
<evidence type="ECO:0000256" key="1">
    <source>
        <dbReference type="SAM" id="MobiDB-lite"/>
    </source>
</evidence>
<evidence type="ECO:0000313" key="2">
    <source>
        <dbReference type="EMBL" id="EGC18767.1"/>
    </source>
</evidence>
<comment type="caution">
    <text evidence="2">The sequence shown here is derived from an EMBL/GenBank/DDBJ whole genome shotgun (WGS) entry which is preliminary data.</text>
</comment>
<reference evidence="2 3" key="1">
    <citation type="submission" date="2011-01" db="EMBL/GenBank/DDBJ databases">
        <authorList>
            <person name="Muzny D."/>
            <person name="Qin X."/>
            <person name="Deng J."/>
            <person name="Jiang H."/>
            <person name="Liu Y."/>
            <person name="Qu J."/>
            <person name="Song X.-Z."/>
            <person name="Zhang L."/>
            <person name="Thornton R."/>
            <person name="Coyle M."/>
            <person name="Francisco L."/>
            <person name="Jackson L."/>
            <person name="Javaid M."/>
            <person name="Korchina V."/>
            <person name="Kovar C."/>
            <person name="Mata R."/>
            <person name="Mathew T."/>
            <person name="Ngo R."/>
            <person name="Nguyen L."/>
            <person name="Nguyen N."/>
            <person name="Okwuonu G."/>
            <person name="Ongeri F."/>
            <person name="Pham C."/>
            <person name="Simmons D."/>
            <person name="Wilczek-Boney K."/>
            <person name="Hale W."/>
            <person name="Jakkamsetti A."/>
            <person name="Pham P."/>
            <person name="Ruth R."/>
            <person name="San Lucas F."/>
            <person name="Warren J."/>
            <person name="Zhang J."/>
            <person name="Zhao Z."/>
            <person name="Zhou C."/>
            <person name="Zhu D."/>
            <person name="Lee S."/>
            <person name="Bess C."/>
            <person name="Blankenburg K."/>
            <person name="Forbes L."/>
            <person name="Fu Q."/>
            <person name="Gubbala S."/>
            <person name="Hirani K."/>
            <person name="Jayaseelan J.C."/>
            <person name="Lara F."/>
            <person name="Munidasa M."/>
            <person name="Palculict T."/>
            <person name="Patil S."/>
            <person name="Pu L.-L."/>
            <person name="Saada N."/>
            <person name="Tang L."/>
            <person name="Weissenberger G."/>
            <person name="Zhu Y."/>
            <person name="Hemphill L."/>
            <person name="Shang Y."/>
            <person name="Youmans B."/>
            <person name="Ayvaz T."/>
            <person name="Ross M."/>
            <person name="Santibanez J."/>
            <person name="Aqrawi P."/>
            <person name="Gross S."/>
            <person name="Joshi V."/>
            <person name="Fowler G."/>
            <person name="Nazareth L."/>
            <person name="Reid J."/>
            <person name="Worley K."/>
            <person name="Petrosino J."/>
            <person name="Highlander S."/>
            <person name="Gibbs R."/>
        </authorList>
    </citation>
    <scope>NUCLEOTIDE SEQUENCE [LARGE SCALE GENOMIC DNA]</scope>
    <source>
        <strain evidence="2 3">DSM 16608</strain>
    </source>
</reference>
<name>F0FB04_9BACT</name>
<gene>
    <name evidence="2" type="ORF">HMPREF9141_2771</name>
</gene>
<dbReference type="HOGENOM" id="CLU_3274581_0_0_10"/>
<sequence length="41" mass="4366">MGINTLEKDGSTLEKDGKTQKAECGLGRTPLHELLGNVAHC</sequence>
<feature type="region of interest" description="Disordered" evidence="1">
    <location>
        <begin position="1"/>
        <end position="21"/>
    </location>
</feature>
<dbReference type="Proteomes" id="UP000005697">
    <property type="component" value="Unassembled WGS sequence"/>
</dbReference>
<protein>
    <submittedName>
        <fullName evidence="2">Uncharacterized protein</fullName>
    </submittedName>
</protein>
<dbReference type="AlphaFoldDB" id="F0FB04"/>
<accession>F0FB04</accession>
<dbReference type="EMBL" id="AEWX01000047">
    <property type="protein sequence ID" value="EGC18767.1"/>
    <property type="molecule type" value="Genomic_DNA"/>
</dbReference>
<proteinExistence type="predicted"/>